<keyword evidence="8" id="KW-1185">Reference proteome</keyword>
<dbReference type="STRING" id="1433126.BN938_0727"/>
<dbReference type="GO" id="GO:0016139">
    <property type="term" value="P:glycoside catabolic process"/>
    <property type="evidence" value="ECO:0007669"/>
    <property type="project" value="TreeGrafter"/>
</dbReference>
<proteinExistence type="inferred from homology"/>
<keyword evidence="4 7" id="KW-0378">Hydrolase</keyword>
<dbReference type="GO" id="GO:0005764">
    <property type="term" value="C:lysosome"/>
    <property type="evidence" value="ECO:0007669"/>
    <property type="project" value="TreeGrafter"/>
</dbReference>
<evidence type="ECO:0000256" key="1">
    <source>
        <dbReference type="ARBA" id="ARBA00007951"/>
    </source>
</evidence>
<evidence type="ECO:0000256" key="2">
    <source>
        <dbReference type="ARBA" id="ARBA00012662"/>
    </source>
</evidence>
<dbReference type="EMBL" id="HG934468">
    <property type="protein sequence ID" value="CDN30832.1"/>
    <property type="molecule type" value="Genomic_DNA"/>
</dbReference>
<dbReference type="KEGG" id="rbc:BN938_0727"/>
<dbReference type="OrthoDB" id="1389336at2"/>
<dbReference type="SMART" id="SM00812">
    <property type="entry name" value="Alpha_L_fucos"/>
    <property type="match status" value="1"/>
</dbReference>
<dbReference type="EC" id="3.2.1.51" evidence="2"/>
<protein>
    <recommendedName>
        <fullName evidence="2">alpha-L-fucosidase</fullName>
        <ecNumber evidence="2">3.2.1.51</ecNumber>
    </recommendedName>
</protein>
<dbReference type="Proteomes" id="UP000027616">
    <property type="component" value="Chromosome I"/>
</dbReference>
<evidence type="ECO:0000313" key="7">
    <source>
        <dbReference type="EMBL" id="CDN30832.1"/>
    </source>
</evidence>
<dbReference type="InterPro" id="IPR017853">
    <property type="entry name" value="GH"/>
</dbReference>
<sequence>MRKLYTIITIIFVISYSQAQQKIIKPSNAHLRWHNWEQIMFIHFDPATWQNREYDNRSTPLKRINPTKLDTDQWCAVAQSWGAKAIIFVAKHVGGFCWWQTETTEYSVRNTPYKDGLGDPLAELSESCEKYGLHLGVYVYSGDESWGATIGSGGKTTDPSKQLNYNKIYRQQLTEVLSRYGKIKELWFDGGCVVPVDDILEKYAADAVIFGGSEPHNVVRWVGSEDGYCFYPNWYVHNNLWQPVEVDVPLLKNGGHKWFWTPNSDNLLMTTEQFIDRYYKSVGRGAVLLLNSTPDTTGLIPASHVARYKEFGEELNRRFSKPLAKIAGREIKFYGPTKINHIITSEDLQNGQLVKKYRIEGKTDRGWQVLTTGESIGHKRIERIDDVEVSGLRIVFEDSLASPYIKNFEAYYVVENLSWGESSLGLPITIMNWQYDDFEQQDKYVEIDLTKYITEIGTYEIDFLETSRLDDGRDCKLYIREWSVEMYGSIRDESITKDEKHNRLKIVRSQQTLDNFPTILKLKIARGEGRSAGDITIVRQKYE</sequence>
<dbReference type="InterPro" id="IPR000933">
    <property type="entry name" value="Glyco_hydro_29"/>
</dbReference>
<dbReference type="eggNOG" id="COG3669">
    <property type="taxonomic scope" value="Bacteria"/>
</dbReference>
<feature type="domain" description="Glycoside hydrolase family 29 N-terminal" evidence="6">
    <location>
        <begin position="53"/>
        <end position="316"/>
    </location>
</feature>
<dbReference type="Gene3D" id="3.20.20.80">
    <property type="entry name" value="Glycosidases"/>
    <property type="match status" value="1"/>
</dbReference>
<reference evidence="7 8" key="1">
    <citation type="journal article" date="2015" name="Genome Announc.">
        <title>Complete Genome Sequence of the Novel Leech Symbiont Mucinivorans hirudinis M3T.</title>
        <authorList>
            <person name="Nelson M.C."/>
            <person name="Bomar L."/>
            <person name="Graf J."/>
        </authorList>
    </citation>
    <scope>NUCLEOTIDE SEQUENCE [LARGE SCALE GENOMIC DNA]</scope>
    <source>
        <strain evidence="8">M3</strain>
    </source>
</reference>
<dbReference type="Gene3D" id="2.60.120.260">
    <property type="entry name" value="Galactose-binding domain-like"/>
    <property type="match status" value="1"/>
</dbReference>
<keyword evidence="5 7" id="KW-0326">Glycosidase</keyword>
<evidence type="ECO:0000256" key="4">
    <source>
        <dbReference type="ARBA" id="ARBA00022801"/>
    </source>
</evidence>
<dbReference type="GO" id="GO:0006004">
    <property type="term" value="P:fucose metabolic process"/>
    <property type="evidence" value="ECO:0007669"/>
    <property type="project" value="TreeGrafter"/>
</dbReference>
<dbReference type="PANTHER" id="PTHR10030">
    <property type="entry name" value="ALPHA-L-FUCOSIDASE"/>
    <property type="match status" value="1"/>
</dbReference>
<dbReference type="PANTHER" id="PTHR10030:SF37">
    <property type="entry name" value="ALPHA-L-FUCOSIDASE-RELATED"/>
    <property type="match status" value="1"/>
</dbReference>
<evidence type="ECO:0000256" key="3">
    <source>
        <dbReference type="ARBA" id="ARBA00022729"/>
    </source>
</evidence>
<organism evidence="7 8">
    <name type="scientific">Mucinivorans hirudinis</name>
    <dbReference type="NCBI Taxonomy" id="1433126"/>
    <lineage>
        <taxon>Bacteria</taxon>
        <taxon>Pseudomonadati</taxon>
        <taxon>Bacteroidota</taxon>
        <taxon>Bacteroidia</taxon>
        <taxon>Bacteroidales</taxon>
        <taxon>Rikenellaceae</taxon>
        <taxon>Mucinivorans</taxon>
    </lineage>
</organism>
<keyword evidence="3" id="KW-0732">Signal</keyword>
<dbReference type="AlphaFoldDB" id="A0A060R6Z3"/>
<dbReference type="HOGENOM" id="CLU_002934_7_2_10"/>
<dbReference type="GO" id="GO:0004560">
    <property type="term" value="F:alpha-L-fucosidase activity"/>
    <property type="evidence" value="ECO:0007669"/>
    <property type="project" value="UniProtKB-EC"/>
</dbReference>
<evidence type="ECO:0000259" key="6">
    <source>
        <dbReference type="Pfam" id="PF01120"/>
    </source>
</evidence>
<accession>A0A060R6Z3</accession>
<gene>
    <name evidence="7" type="ORF">BN938_0727</name>
</gene>
<comment type="similarity">
    <text evidence="1">Belongs to the glycosyl hydrolase 29 family.</text>
</comment>
<dbReference type="SUPFAM" id="SSF51445">
    <property type="entry name" value="(Trans)glycosidases"/>
    <property type="match status" value="1"/>
</dbReference>
<dbReference type="Pfam" id="PF01120">
    <property type="entry name" value="Alpha_L_fucos"/>
    <property type="match status" value="1"/>
</dbReference>
<name>A0A060R6Z3_9BACT</name>
<evidence type="ECO:0000313" key="8">
    <source>
        <dbReference type="Proteomes" id="UP000027616"/>
    </source>
</evidence>
<dbReference type="InterPro" id="IPR057739">
    <property type="entry name" value="Glyco_hydro_29_N"/>
</dbReference>
<evidence type="ECO:0000256" key="5">
    <source>
        <dbReference type="ARBA" id="ARBA00023295"/>
    </source>
</evidence>